<dbReference type="EMBL" id="BRYB01000397">
    <property type="protein sequence ID" value="GMI29396.1"/>
    <property type="molecule type" value="Genomic_DNA"/>
</dbReference>
<accession>A0ABQ6MP30</accession>
<reference evidence="2 3" key="1">
    <citation type="journal article" date="2023" name="Commun. Biol.">
        <title>Genome analysis of Parmales, the sister group of diatoms, reveals the evolutionary specialization of diatoms from phago-mixotrophs to photoautotrophs.</title>
        <authorList>
            <person name="Ban H."/>
            <person name="Sato S."/>
            <person name="Yoshikawa S."/>
            <person name="Yamada K."/>
            <person name="Nakamura Y."/>
            <person name="Ichinomiya M."/>
            <person name="Sato N."/>
            <person name="Blanc-Mathieu R."/>
            <person name="Endo H."/>
            <person name="Kuwata A."/>
            <person name="Ogata H."/>
        </authorList>
    </citation>
    <scope>NUCLEOTIDE SEQUENCE [LARGE SCALE GENOMIC DNA]</scope>
</reference>
<dbReference type="PANTHER" id="PTHR12932:SF9">
    <property type="entry name" value="TUBULIN POLYMERIZATION-PROMOTING PROTEIN HOMOLOG"/>
    <property type="match status" value="1"/>
</dbReference>
<dbReference type="PANTHER" id="PTHR12932">
    <property type="entry name" value="P25 ALPHA-RELATED"/>
    <property type="match status" value="1"/>
</dbReference>
<dbReference type="Pfam" id="PF05517">
    <property type="entry name" value="p25-alpha"/>
    <property type="match status" value="1"/>
</dbReference>
<dbReference type="InterPro" id="IPR011992">
    <property type="entry name" value="EF-hand-dom_pair"/>
</dbReference>
<dbReference type="InterPro" id="IPR008907">
    <property type="entry name" value="TPP/p25"/>
</dbReference>
<evidence type="ECO:0000313" key="2">
    <source>
        <dbReference type="EMBL" id="GMI29396.1"/>
    </source>
</evidence>
<gene>
    <name evidence="2" type="ORF">TeGR_g13202</name>
</gene>
<evidence type="ECO:0000256" key="1">
    <source>
        <dbReference type="ARBA" id="ARBA00010994"/>
    </source>
</evidence>
<evidence type="ECO:0008006" key="4">
    <source>
        <dbReference type="Google" id="ProtNLM"/>
    </source>
</evidence>
<evidence type="ECO:0000313" key="3">
    <source>
        <dbReference type="Proteomes" id="UP001165060"/>
    </source>
</evidence>
<dbReference type="Proteomes" id="UP001165060">
    <property type="component" value="Unassembled WGS sequence"/>
</dbReference>
<comment type="similarity">
    <text evidence="1">Belongs to the TPPP family.</text>
</comment>
<keyword evidence="3" id="KW-1185">Reference proteome</keyword>
<organism evidence="2 3">
    <name type="scientific">Tetraparma gracilis</name>
    <dbReference type="NCBI Taxonomy" id="2962635"/>
    <lineage>
        <taxon>Eukaryota</taxon>
        <taxon>Sar</taxon>
        <taxon>Stramenopiles</taxon>
        <taxon>Ochrophyta</taxon>
        <taxon>Bolidophyceae</taxon>
        <taxon>Parmales</taxon>
        <taxon>Triparmaceae</taxon>
        <taxon>Tetraparma</taxon>
    </lineage>
</organism>
<proteinExistence type="inferred from homology"/>
<comment type="caution">
    <text evidence="2">The sequence shown here is derived from an EMBL/GenBank/DDBJ whole genome shotgun (WGS) entry which is preliminary data.</text>
</comment>
<protein>
    <recommendedName>
        <fullName evidence="4">EH domain-containing protein</fullName>
    </recommendedName>
</protein>
<dbReference type="Gene3D" id="1.10.238.10">
    <property type="entry name" value="EF-hand"/>
    <property type="match status" value="1"/>
</dbReference>
<dbReference type="SUPFAM" id="SSF47473">
    <property type="entry name" value="EF-hand"/>
    <property type="match status" value="1"/>
</dbReference>
<name>A0ABQ6MP30_9STRA</name>
<sequence length="225" mass="23736">MSSFPVADGVSVQHTLLSIFQHFAAFGRSAADKTPTRDVGDEVMDNANWAKLLKACPNLVGSSVTRSDIDLVWMKIKGKDGRKINFEQFLSGLSLIAIKKYPNSDPVTAFSLLCSKHVFAVLDSPPATMDPTSRVTLALLGSDSGGEGAVLMKGGGNGTIAGSANKAGGIFDKLTSMDSYTGVYKARFDGGGGGINGHHGDVSGQIRDLSSMTRPEMARSKFMDV</sequence>